<dbReference type="AlphaFoldDB" id="A0A1D1V6T0"/>
<proteinExistence type="predicted"/>
<dbReference type="GO" id="GO:0003725">
    <property type="term" value="F:double-stranded RNA binding"/>
    <property type="evidence" value="ECO:0007669"/>
    <property type="project" value="TreeGrafter"/>
</dbReference>
<dbReference type="InterPro" id="IPR052249">
    <property type="entry name" value="Roquin_domain"/>
</dbReference>
<evidence type="ECO:0000313" key="2">
    <source>
        <dbReference type="EMBL" id="GAU94543.1"/>
    </source>
</evidence>
<dbReference type="GO" id="GO:0000288">
    <property type="term" value="P:nuclear-transcribed mRNA catabolic process, deadenylation-dependent decay"/>
    <property type="evidence" value="ECO:0007669"/>
    <property type="project" value="TreeGrafter"/>
</dbReference>
<dbReference type="Proteomes" id="UP000186922">
    <property type="component" value="Unassembled WGS sequence"/>
</dbReference>
<protein>
    <recommendedName>
        <fullName evidence="1">Roquin 1/2-like ROQ domain-containing protein</fullName>
    </recommendedName>
</protein>
<sequence length="204" mass="23642">MSGRRIICLLREWLSVWRRQSSLGRVQQNSRLSRALCQIAGSFCPGCYDDTRDNFKFSVLDVFVNAWFSWIIRLHFFTVINKSTRRKLLTSFQCQFFVEDGRTKAVKASRSICERIVMELILHHQNTQQLTTHLWTAVRARGCQFLGPAMLEEVLKLFLLALETNTALRRKVFAIFIIQKLKPHHAQASKTSVGHVAQLLYRAS</sequence>
<dbReference type="Gene3D" id="1.20.120.1790">
    <property type="match status" value="1"/>
</dbReference>
<dbReference type="GO" id="GO:0035613">
    <property type="term" value="F:RNA stem-loop binding"/>
    <property type="evidence" value="ECO:0007669"/>
    <property type="project" value="TreeGrafter"/>
</dbReference>
<dbReference type="GO" id="GO:0006511">
    <property type="term" value="P:ubiquitin-dependent protein catabolic process"/>
    <property type="evidence" value="ECO:0007669"/>
    <property type="project" value="TreeGrafter"/>
</dbReference>
<evidence type="ECO:0000313" key="3">
    <source>
        <dbReference type="Proteomes" id="UP000186922"/>
    </source>
</evidence>
<dbReference type="PANTHER" id="PTHR13139">
    <property type="entry name" value="RING FINGER AND CCCH-TYPE ZINC FINGER DOMAIN-CONTAINING PROTEIN"/>
    <property type="match status" value="1"/>
</dbReference>
<comment type="caution">
    <text evidence="2">The sequence shown here is derived from an EMBL/GenBank/DDBJ whole genome shotgun (WGS) entry which is preliminary data.</text>
</comment>
<dbReference type="GO" id="GO:0000209">
    <property type="term" value="P:protein polyubiquitination"/>
    <property type="evidence" value="ECO:0007669"/>
    <property type="project" value="TreeGrafter"/>
</dbReference>
<dbReference type="GO" id="GO:0003729">
    <property type="term" value="F:mRNA binding"/>
    <property type="evidence" value="ECO:0007669"/>
    <property type="project" value="TreeGrafter"/>
</dbReference>
<dbReference type="PANTHER" id="PTHR13139:SF54">
    <property type="entry name" value="RING-TYPE E3 UBIQUITIN TRANSFERASE"/>
    <property type="match status" value="1"/>
</dbReference>
<gene>
    <name evidence="2" type="primary">RvY_06298-1</name>
    <name evidence="2" type="synonym">RvY_06298.1</name>
    <name evidence="2" type="ORF">RvY_06298</name>
</gene>
<name>A0A1D1V6T0_RAMVA</name>
<evidence type="ECO:0000259" key="1">
    <source>
        <dbReference type="Pfam" id="PF21206"/>
    </source>
</evidence>
<dbReference type="EMBL" id="BDGG01000002">
    <property type="protein sequence ID" value="GAU94543.1"/>
    <property type="molecule type" value="Genomic_DNA"/>
</dbReference>
<dbReference type="Pfam" id="PF21206">
    <property type="entry name" value="Roquin_1_2-like_ROQ"/>
    <property type="match status" value="1"/>
</dbReference>
<feature type="domain" description="Roquin 1/2-like ROQ" evidence="1">
    <location>
        <begin position="134"/>
        <end position="204"/>
    </location>
</feature>
<dbReference type="GO" id="GO:0061630">
    <property type="term" value="F:ubiquitin protein ligase activity"/>
    <property type="evidence" value="ECO:0007669"/>
    <property type="project" value="TreeGrafter"/>
</dbReference>
<reference evidence="2 3" key="1">
    <citation type="journal article" date="2016" name="Nat. Commun.">
        <title>Extremotolerant tardigrade genome and improved radiotolerance of human cultured cells by tardigrade-unique protein.</title>
        <authorList>
            <person name="Hashimoto T."/>
            <person name="Horikawa D.D."/>
            <person name="Saito Y."/>
            <person name="Kuwahara H."/>
            <person name="Kozuka-Hata H."/>
            <person name="Shin-I T."/>
            <person name="Minakuchi Y."/>
            <person name="Ohishi K."/>
            <person name="Motoyama A."/>
            <person name="Aizu T."/>
            <person name="Enomoto A."/>
            <person name="Kondo K."/>
            <person name="Tanaka S."/>
            <person name="Hara Y."/>
            <person name="Koshikawa S."/>
            <person name="Sagara H."/>
            <person name="Miura T."/>
            <person name="Yokobori S."/>
            <person name="Miyagawa K."/>
            <person name="Suzuki Y."/>
            <person name="Kubo T."/>
            <person name="Oyama M."/>
            <person name="Kohara Y."/>
            <person name="Fujiyama A."/>
            <person name="Arakawa K."/>
            <person name="Katayama T."/>
            <person name="Toyoda A."/>
            <person name="Kunieda T."/>
        </authorList>
    </citation>
    <scope>NUCLEOTIDE SEQUENCE [LARGE SCALE GENOMIC DNA]</scope>
    <source>
        <strain evidence="2 3">YOKOZUNA-1</strain>
    </source>
</reference>
<keyword evidence="3" id="KW-1185">Reference proteome</keyword>
<dbReference type="GO" id="GO:0010494">
    <property type="term" value="C:cytoplasmic stress granule"/>
    <property type="evidence" value="ECO:0007669"/>
    <property type="project" value="TreeGrafter"/>
</dbReference>
<dbReference type="InterPro" id="IPR048575">
    <property type="entry name" value="Roquin_1_2-like_ROQ"/>
</dbReference>
<dbReference type="OrthoDB" id="10067217at2759"/>
<accession>A0A1D1V6T0</accession>
<dbReference type="STRING" id="947166.A0A1D1V6T0"/>
<organism evidence="2 3">
    <name type="scientific">Ramazzottius varieornatus</name>
    <name type="common">Water bear</name>
    <name type="synonym">Tardigrade</name>
    <dbReference type="NCBI Taxonomy" id="947166"/>
    <lineage>
        <taxon>Eukaryota</taxon>
        <taxon>Metazoa</taxon>
        <taxon>Ecdysozoa</taxon>
        <taxon>Tardigrada</taxon>
        <taxon>Eutardigrada</taxon>
        <taxon>Parachela</taxon>
        <taxon>Hypsibioidea</taxon>
        <taxon>Ramazzottiidae</taxon>
        <taxon>Ramazzottius</taxon>
    </lineage>
</organism>